<dbReference type="SUPFAM" id="SSF46785">
    <property type="entry name" value="Winged helix' DNA-binding domain"/>
    <property type="match status" value="1"/>
</dbReference>
<evidence type="ECO:0000313" key="4">
    <source>
        <dbReference type="EMBL" id="WOS98112.1"/>
    </source>
</evidence>
<dbReference type="Proteomes" id="UP000234781">
    <property type="component" value="Chromosome"/>
</dbReference>
<dbReference type="Pfam" id="PF07729">
    <property type="entry name" value="FCD"/>
    <property type="match status" value="1"/>
</dbReference>
<dbReference type="InterPro" id="IPR036390">
    <property type="entry name" value="WH_DNA-bd_sf"/>
</dbReference>
<dbReference type="InterPro" id="IPR008920">
    <property type="entry name" value="TF_FadR/GntR_C"/>
</dbReference>
<keyword evidence="5" id="KW-1185">Reference proteome</keyword>
<dbReference type="RefSeq" id="WP_101755832.1">
    <property type="nucleotide sequence ID" value="NZ_CP136962.1"/>
</dbReference>
<keyword evidence="1" id="KW-0805">Transcription regulation</keyword>
<protein>
    <submittedName>
        <fullName evidence="4">GntR family transcriptional regulator</fullName>
    </submittedName>
</protein>
<keyword evidence="2" id="KW-0238">DNA-binding</keyword>
<dbReference type="InterPro" id="IPR011711">
    <property type="entry name" value="GntR_C"/>
</dbReference>
<keyword evidence="3" id="KW-0804">Transcription</keyword>
<reference evidence="4 5" key="2">
    <citation type="submission" date="2023-10" db="EMBL/GenBank/DDBJ databases">
        <authorList>
            <person name="Choi B."/>
        </authorList>
    </citation>
    <scope>NUCLEOTIDE SEQUENCE [LARGE SCALE GENOMIC DNA]</scope>
    <source>
        <strain evidence="4 5">UMB0023</strain>
    </source>
</reference>
<proteinExistence type="predicted"/>
<dbReference type="SUPFAM" id="SSF48008">
    <property type="entry name" value="GntR ligand-binding domain-like"/>
    <property type="match status" value="1"/>
</dbReference>
<dbReference type="SMART" id="SM00345">
    <property type="entry name" value="HTH_GNTR"/>
    <property type="match status" value="1"/>
</dbReference>
<dbReference type="Gene3D" id="1.10.10.10">
    <property type="entry name" value="Winged helix-like DNA-binding domain superfamily/Winged helix DNA-binding domain"/>
    <property type="match status" value="1"/>
</dbReference>
<dbReference type="Gene3D" id="1.20.120.530">
    <property type="entry name" value="GntR ligand-binding domain-like"/>
    <property type="match status" value="1"/>
</dbReference>
<dbReference type="EMBL" id="CP136962">
    <property type="protein sequence ID" value="WOS98112.1"/>
    <property type="molecule type" value="Genomic_DNA"/>
</dbReference>
<dbReference type="Pfam" id="PF00392">
    <property type="entry name" value="GntR"/>
    <property type="match status" value="1"/>
</dbReference>
<dbReference type="PROSITE" id="PS50949">
    <property type="entry name" value="HTH_GNTR"/>
    <property type="match status" value="1"/>
</dbReference>
<evidence type="ECO:0000256" key="2">
    <source>
        <dbReference type="ARBA" id="ARBA00023125"/>
    </source>
</evidence>
<name>A0A9X7F980_NEIPE</name>
<dbReference type="PANTHER" id="PTHR43537">
    <property type="entry name" value="TRANSCRIPTIONAL REGULATOR, GNTR FAMILY"/>
    <property type="match status" value="1"/>
</dbReference>
<dbReference type="CDD" id="cd07377">
    <property type="entry name" value="WHTH_GntR"/>
    <property type="match status" value="1"/>
</dbReference>
<dbReference type="GO" id="GO:0003700">
    <property type="term" value="F:DNA-binding transcription factor activity"/>
    <property type="evidence" value="ECO:0007669"/>
    <property type="project" value="InterPro"/>
</dbReference>
<sequence length="237" mass="27035">MDYENNTNVAPATSSLILEERHDSELFRVYALILDGITDHLLLPGKKLTESELCRQMVCSRNTVRGALSLLAHDKIVDLQPNRGAFVHVPDLKEMKDVFNTRIEMESMILSVLIDMPDLETRLKPLYAMIEQEGAASESGDRVGWNRLANAFHVELARLLDNDVLFEIMNTLCARSSLIVAVSDPLRKEKRNIDSNSHHEHREILDLLLAGKRNRVTKVIRRHLGACMERLEQKLEM</sequence>
<dbReference type="AlphaFoldDB" id="A0A9X7F980"/>
<evidence type="ECO:0000256" key="1">
    <source>
        <dbReference type="ARBA" id="ARBA00023015"/>
    </source>
</evidence>
<dbReference type="SMART" id="SM00895">
    <property type="entry name" value="FCD"/>
    <property type="match status" value="1"/>
</dbReference>
<dbReference type="PANTHER" id="PTHR43537:SF53">
    <property type="entry name" value="HTH-TYPE TRANSCRIPTIONAL REPRESSOR NANR"/>
    <property type="match status" value="1"/>
</dbReference>
<evidence type="ECO:0000256" key="3">
    <source>
        <dbReference type="ARBA" id="ARBA00023163"/>
    </source>
</evidence>
<organism evidence="4 5">
    <name type="scientific">Neisseria perflava</name>
    <dbReference type="NCBI Taxonomy" id="33053"/>
    <lineage>
        <taxon>Bacteria</taxon>
        <taxon>Pseudomonadati</taxon>
        <taxon>Pseudomonadota</taxon>
        <taxon>Betaproteobacteria</taxon>
        <taxon>Neisseriales</taxon>
        <taxon>Neisseriaceae</taxon>
        <taxon>Neisseria</taxon>
    </lineage>
</organism>
<gene>
    <name evidence="4" type="ORF">CYJ98_000170</name>
</gene>
<evidence type="ECO:0000313" key="5">
    <source>
        <dbReference type="Proteomes" id="UP000234781"/>
    </source>
</evidence>
<reference evidence="5" key="1">
    <citation type="submission" date="2017-12" db="EMBL/GenBank/DDBJ databases">
        <title>Phylogenetic diversity of female urinary microbiome.</title>
        <authorList>
            <person name="Thomas-White K."/>
            <person name="Wolfe A.J."/>
        </authorList>
    </citation>
    <scope>NUCLEOTIDE SEQUENCE [LARGE SCALE GENOMIC DNA]</scope>
    <source>
        <strain evidence="5">UMB0023</strain>
    </source>
</reference>
<dbReference type="GO" id="GO:0003677">
    <property type="term" value="F:DNA binding"/>
    <property type="evidence" value="ECO:0007669"/>
    <property type="project" value="UniProtKB-KW"/>
</dbReference>
<dbReference type="InterPro" id="IPR036388">
    <property type="entry name" value="WH-like_DNA-bd_sf"/>
</dbReference>
<dbReference type="InterPro" id="IPR000524">
    <property type="entry name" value="Tscrpt_reg_HTH_GntR"/>
</dbReference>
<accession>A0A9X7F980</accession>